<feature type="domain" description="Baseplate protein J-like barrel" evidence="2">
    <location>
        <begin position="91"/>
        <end position="170"/>
    </location>
</feature>
<sequence>MPYEPPSFEVIRSRALRDIRSQLPDADITSDSDNHVRASSVSAIAEGIHQQAAWTARQIFPDSADFDELKRHAASRDVYPKSATASGGALSATGKPGALIGAGLKIRHTSTGTLFTTVAAVTIPSSGKVSVQVTSDDTGSAYNGLEGACTFVSPPLNVDGACTLSATVGGTDDEKQESLLARYLDVLRNPPSGGNEADYRRWALAVDGVSTVLVIPKRRGGNTVDIVITSAGGPSSTGVIAACQAAIDAVAPAAADVWVFTPVVITIDVSARLKLSPGYQLVDLQSPALTALSAVVGPLKPLDTLYRQRLSSALSGLPGVVDLELDTPSANIAATELNGAVRWVRLGAVSLGALNV</sequence>
<name>A0AAJ5RX93_9PSED</name>
<protein>
    <submittedName>
        <fullName evidence="5">Baseplate J/gp47 family protein</fullName>
    </submittedName>
</protein>
<dbReference type="Pfam" id="PF26078">
    <property type="entry name" value="Baseplate_J_M"/>
    <property type="match status" value="1"/>
</dbReference>
<proteinExistence type="inferred from homology"/>
<dbReference type="PANTHER" id="PTHR37829">
    <property type="entry name" value="PHAGE-LIKE ELEMENT PBSX PROTEIN XKDT"/>
    <property type="match status" value="1"/>
</dbReference>
<dbReference type="Proteomes" id="UP001217631">
    <property type="component" value="Chromosome"/>
</dbReference>
<evidence type="ECO:0000259" key="2">
    <source>
        <dbReference type="Pfam" id="PF04865"/>
    </source>
</evidence>
<evidence type="ECO:0000259" key="3">
    <source>
        <dbReference type="Pfam" id="PF26078"/>
    </source>
</evidence>
<organism evidence="5 6">
    <name type="scientific">Pseudomonas juntendi</name>
    <dbReference type="NCBI Taxonomy" id="2666183"/>
    <lineage>
        <taxon>Bacteria</taxon>
        <taxon>Pseudomonadati</taxon>
        <taxon>Pseudomonadota</taxon>
        <taxon>Gammaproteobacteria</taxon>
        <taxon>Pseudomonadales</taxon>
        <taxon>Pseudomonadaceae</taxon>
        <taxon>Pseudomonas</taxon>
    </lineage>
</organism>
<dbReference type="InterPro" id="IPR052399">
    <property type="entry name" value="Phage_Baseplate_Assmbl_Protein"/>
</dbReference>
<dbReference type="RefSeq" id="WP_201217337.1">
    <property type="nucleotide sequence ID" value="NZ_CP118677.1"/>
</dbReference>
<dbReference type="Pfam" id="PF04865">
    <property type="entry name" value="Baseplate_J"/>
    <property type="match status" value="1"/>
</dbReference>
<evidence type="ECO:0000313" key="5">
    <source>
        <dbReference type="EMBL" id="WEA18943.1"/>
    </source>
</evidence>
<evidence type="ECO:0000259" key="4">
    <source>
        <dbReference type="Pfam" id="PF26079"/>
    </source>
</evidence>
<feature type="domain" description="Baseplate J-like C-terminal" evidence="4">
    <location>
        <begin position="267"/>
        <end position="351"/>
    </location>
</feature>
<feature type="domain" description="Baseplate J-like central" evidence="3">
    <location>
        <begin position="191"/>
        <end position="260"/>
    </location>
</feature>
<dbReference type="PANTHER" id="PTHR37829:SF3">
    <property type="entry name" value="PROTEIN JAYE-RELATED"/>
    <property type="match status" value="1"/>
</dbReference>
<evidence type="ECO:0000256" key="1">
    <source>
        <dbReference type="ARBA" id="ARBA00038087"/>
    </source>
</evidence>
<dbReference type="EMBL" id="CP118677">
    <property type="protein sequence ID" value="WEA18943.1"/>
    <property type="molecule type" value="Genomic_DNA"/>
</dbReference>
<comment type="similarity">
    <text evidence="1">Belongs to the Mu gp47/PBSX XkdT family.</text>
</comment>
<accession>A0AAJ5RX93</accession>
<dbReference type="InterPro" id="IPR006949">
    <property type="entry name" value="Barrel_Baseplate_J-like"/>
</dbReference>
<dbReference type="Pfam" id="PF26079">
    <property type="entry name" value="Baseplate_J_C"/>
    <property type="match status" value="1"/>
</dbReference>
<dbReference type="InterPro" id="IPR058531">
    <property type="entry name" value="Baseplate_J_M"/>
</dbReference>
<reference evidence="5" key="1">
    <citation type="submission" date="2023-02" db="EMBL/GenBank/DDBJ databases">
        <title>tmexCD-toprJ-like cluster.</title>
        <authorList>
            <person name="Gao X."/>
            <person name="Wang C."/>
            <person name="Liu J."/>
        </authorList>
    </citation>
    <scope>NUCLEOTIDE SEQUENCE</scope>
    <source>
        <strain evidence="5">GDW21C697WI</strain>
    </source>
</reference>
<evidence type="ECO:0000313" key="6">
    <source>
        <dbReference type="Proteomes" id="UP001217631"/>
    </source>
</evidence>
<gene>
    <name evidence="5" type="ORF">PWA60_16745</name>
</gene>
<dbReference type="AlphaFoldDB" id="A0AAJ5RX93"/>
<dbReference type="InterPro" id="IPR058530">
    <property type="entry name" value="Baseplate_J-like_C"/>
</dbReference>